<name>A0A926WFN2_9NOST</name>
<keyword evidence="8" id="KW-1185">Reference proteome</keyword>
<reference evidence="8" key="1">
    <citation type="journal article" date="2020" name="ISME J.">
        <title>Comparative genomics reveals insights into cyanobacterial evolution and habitat adaptation.</title>
        <authorList>
            <person name="Chen M.Y."/>
            <person name="Teng W.K."/>
            <person name="Zhao L."/>
            <person name="Hu C.X."/>
            <person name="Zhou Y.K."/>
            <person name="Han B.P."/>
            <person name="Song L.R."/>
            <person name="Shu W.S."/>
        </authorList>
    </citation>
    <scope>NUCLEOTIDE SEQUENCE [LARGE SCALE GENOMIC DNA]</scope>
    <source>
        <strain evidence="8">FACHB-251</strain>
    </source>
</reference>
<dbReference type="InterPro" id="IPR012340">
    <property type="entry name" value="NA-bd_OB-fold"/>
</dbReference>
<dbReference type="Proteomes" id="UP000662185">
    <property type="component" value="Unassembled WGS sequence"/>
</dbReference>
<dbReference type="PANTHER" id="PTHR33507">
    <property type="entry name" value="INNER MEMBRANE PROTEIN YBBJ"/>
    <property type="match status" value="1"/>
</dbReference>
<dbReference type="EMBL" id="JACJQU010000004">
    <property type="protein sequence ID" value="MBD2293700.1"/>
    <property type="molecule type" value="Genomic_DNA"/>
</dbReference>
<protein>
    <submittedName>
        <fullName evidence="7">NfeD family protein</fullName>
    </submittedName>
</protein>
<accession>A0A926WFN2</accession>
<feature type="transmembrane region" description="Helical" evidence="5">
    <location>
        <begin position="6"/>
        <end position="22"/>
    </location>
</feature>
<comment type="caution">
    <text evidence="7">The sequence shown here is derived from an EMBL/GenBank/DDBJ whole genome shotgun (WGS) entry which is preliminary data.</text>
</comment>
<keyword evidence="4 5" id="KW-0472">Membrane</keyword>
<dbReference type="Pfam" id="PF01957">
    <property type="entry name" value="NfeD"/>
    <property type="match status" value="1"/>
</dbReference>
<proteinExistence type="predicted"/>
<evidence type="ECO:0000313" key="7">
    <source>
        <dbReference type="EMBL" id="MBD2293700.1"/>
    </source>
</evidence>
<dbReference type="PANTHER" id="PTHR33507:SF3">
    <property type="entry name" value="INNER MEMBRANE PROTEIN YBBJ"/>
    <property type="match status" value="1"/>
</dbReference>
<dbReference type="SUPFAM" id="SSF141322">
    <property type="entry name" value="NfeD domain-like"/>
    <property type="match status" value="1"/>
</dbReference>
<evidence type="ECO:0000259" key="6">
    <source>
        <dbReference type="Pfam" id="PF01957"/>
    </source>
</evidence>
<evidence type="ECO:0000256" key="4">
    <source>
        <dbReference type="ARBA" id="ARBA00023136"/>
    </source>
</evidence>
<feature type="domain" description="NfeD-like C-terminal" evidence="6">
    <location>
        <begin position="82"/>
        <end position="138"/>
    </location>
</feature>
<dbReference type="InterPro" id="IPR052165">
    <property type="entry name" value="Membrane_assoc_protease"/>
</dbReference>
<feature type="transmembrane region" description="Helical" evidence="5">
    <location>
        <begin position="53"/>
        <end position="71"/>
    </location>
</feature>
<evidence type="ECO:0000256" key="3">
    <source>
        <dbReference type="ARBA" id="ARBA00022989"/>
    </source>
</evidence>
<evidence type="ECO:0000256" key="1">
    <source>
        <dbReference type="ARBA" id="ARBA00004141"/>
    </source>
</evidence>
<comment type="subcellular location">
    <subcellularLocation>
        <location evidence="1">Membrane</location>
        <topology evidence="1">Multi-pass membrane protein</topology>
    </subcellularLocation>
</comment>
<organism evidence="7 8">
    <name type="scientific">Anabaena sphaerica FACHB-251</name>
    <dbReference type="NCBI Taxonomy" id="2692883"/>
    <lineage>
        <taxon>Bacteria</taxon>
        <taxon>Bacillati</taxon>
        <taxon>Cyanobacteriota</taxon>
        <taxon>Cyanophyceae</taxon>
        <taxon>Nostocales</taxon>
        <taxon>Nostocaceae</taxon>
        <taxon>Anabaena</taxon>
    </lineage>
</organism>
<evidence type="ECO:0000256" key="5">
    <source>
        <dbReference type="SAM" id="Phobius"/>
    </source>
</evidence>
<dbReference type="InterPro" id="IPR002810">
    <property type="entry name" value="NfeD-like_C"/>
</dbReference>
<dbReference type="RefSeq" id="WP_190559379.1">
    <property type="nucleotide sequence ID" value="NZ_JACJQU010000004.1"/>
</dbReference>
<dbReference type="AlphaFoldDB" id="A0A926WFN2"/>
<keyword evidence="2 5" id="KW-0812">Transmembrane</keyword>
<evidence type="ECO:0000313" key="8">
    <source>
        <dbReference type="Proteomes" id="UP000662185"/>
    </source>
</evidence>
<keyword evidence="3 5" id="KW-1133">Transmembrane helix</keyword>
<dbReference type="GO" id="GO:0005886">
    <property type="term" value="C:plasma membrane"/>
    <property type="evidence" value="ECO:0007669"/>
    <property type="project" value="TreeGrafter"/>
</dbReference>
<sequence>MQIFTLVWLVAGIVLCLMELLLPTAFVQFMMGISAFVVALMSYLGLGSLWLQVVIWLLLSSLLVVFSRRFLQPPTRKSKITDAVIGETLTEILPGQVGRVLYEGNSWRARCDDHKISLAPGQTVYVVSREGTTLIVMPENVLHS</sequence>
<dbReference type="Gene3D" id="2.40.50.140">
    <property type="entry name" value="Nucleic acid-binding proteins"/>
    <property type="match status" value="1"/>
</dbReference>
<gene>
    <name evidence="7" type="ORF">H6G06_09405</name>
</gene>
<evidence type="ECO:0000256" key="2">
    <source>
        <dbReference type="ARBA" id="ARBA00022692"/>
    </source>
</evidence>